<accession>A0ABS6JP07</accession>
<protein>
    <submittedName>
        <fullName evidence="2">Uncharacterized protein</fullName>
    </submittedName>
</protein>
<sequence length="84" mass="9409">MQRLDFIGATLFISGIMLFGFVHLAIANYVPNMGGWSNPPGKFATARAETMVNVPYFLSIILIIIGLLLIFLKELKAYLNKLYN</sequence>
<dbReference type="RefSeq" id="WP_217068331.1">
    <property type="nucleotide sequence ID" value="NZ_JAHQCS010000161.1"/>
</dbReference>
<evidence type="ECO:0000313" key="3">
    <source>
        <dbReference type="Proteomes" id="UP000784880"/>
    </source>
</evidence>
<keyword evidence="3" id="KW-1185">Reference proteome</keyword>
<keyword evidence="1" id="KW-1133">Transmembrane helix</keyword>
<evidence type="ECO:0000256" key="1">
    <source>
        <dbReference type="SAM" id="Phobius"/>
    </source>
</evidence>
<evidence type="ECO:0000313" key="2">
    <source>
        <dbReference type="EMBL" id="MBU9714038.1"/>
    </source>
</evidence>
<gene>
    <name evidence="2" type="ORF">KS419_20085</name>
</gene>
<proteinExistence type="predicted"/>
<dbReference type="Proteomes" id="UP000784880">
    <property type="component" value="Unassembled WGS sequence"/>
</dbReference>
<reference evidence="2 3" key="1">
    <citation type="submission" date="2021-06" db="EMBL/GenBank/DDBJ databases">
        <title>Bacillus sp. RD4P76, an endophyte from a halophyte.</title>
        <authorList>
            <person name="Sun J.-Q."/>
        </authorList>
    </citation>
    <scope>NUCLEOTIDE SEQUENCE [LARGE SCALE GENOMIC DNA]</scope>
    <source>
        <strain evidence="2 3">CGMCC 1.15917</strain>
    </source>
</reference>
<feature type="transmembrane region" description="Helical" evidence="1">
    <location>
        <begin position="50"/>
        <end position="72"/>
    </location>
</feature>
<organism evidence="2 3">
    <name type="scientific">Evansella tamaricis</name>
    <dbReference type="NCBI Taxonomy" id="2069301"/>
    <lineage>
        <taxon>Bacteria</taxon>
        <taxon>Bacillati</taxon>
        <taxon>Bacillota</taxon>
        <taxon>Bacilli</taxon>
        <taxon>Bacillales</taxon>
        <taxon>Bacillaceae</taxon>
        <taxon>Evansella</taxon>
    </lineage>
</organism>
<dbReference type="EMBL" id="JAHQCS010000161">
    <property type="protein sequence ID" value="MBU9714038.1"/>
    <property type="molecule type" value="Genomic_DNA"/>
</dbReference>
<keyword evidence="1" id="KW-0812">Transmembrane</keyword>
<feature type="transmembrane region" description="Helical" evidence="1">
    <location>
        <begin position="7"/>
        <end position="30"/>
    </location>
</feature>
<comment type="caution">
    <text evidence="2">The sequence shown here is derived from an EMBL/GenBank/DDBJ whole genome shotgun (WGS) entry which is preliminary data.</text>
</comment>
<keyword evidence="1" id="KW-0472">Membrane</keyword>
<name>A0ABS6JP07_9BACI</name>